<evidence type="ECO:0000256" key="2">
    <source>
        <dbReference type="ARBA" id="ARBA00023002"/>
    </source>
</evidence>
<protein>
    <recommendedName>
        <fullName evidence="4">Aldehyde dehydrogenase domain-containing protein</fullName>
    </recommendedName>
</protein>
<evidence type="ECO:0000313" key="5">
    <source>
        <dbReference type="EMBL" id="CAF3806947.1"/>
    </source>
</evidence>
<keyword evidence="3" id="KW-0812">Transmembrane</keyword>
<gene>
    <name evidence="5" type="ORF">JBS370_LOCUS15636</name>
</gene>
<feature type="domain" description="Aldehyde dehydrogenase" evidence="4">
    <location>
        <begin position="18"/>
        <end position="200"/>
    </location>
</feature>
<dbReference type="PANTHER" id="PTHR43570:SF16">
    <property type="entry name" value="ALDEHYDE DEHYDROGENASE TYPE III, ISOFORM Q"/>
    <property type="match status" value="1"/>
</dbReference>
<reference evidence="5" key="1">
    <citation type="submission" date="2021-02" db="EMBL/GenBank/DDBJ databases">
        <authorList>
            <person name="Nowell W R."/>
        </authorList>
    </citation>
    <scope>NUCLEOTIDE SEQUENCE</scope>
</reference>
<dbReference type="InterPro" id="IPR012394">
    <property type="entry name" value="Aldehyde_DH_NAD(P)"/>
</dbReference>
<dbReference type="Proteomes" id="UP000663836">
    <property type="component" value="Unassembled WGS sequence"/>
</dbReference>
<sequence>MFTDLFYFSLAPDSILCSKITENRLIPEIIKAWQSFYTDNPINSDSYCHIVNERHFERVKKLIDTTKVIYGGETDAKQNYIAPTIMCKEKENFLTNVNIADKVMQEEIFGPILPIITVNNEHEAIDLINTRPKPLALYVFTSNKNLANTIINSTSSGSTCSNDVIFQIAAPCLPFGGVGESGLGNYHGKYSFDTFSHHRSIAYSPTWLEFLLAKRNPAYNSKKTASLESLVKVHRNWLRLPRLGFCFWAFAALLLVTTMRIVIRGVKDDKWEF</sequence>
<keyword evidence="2" id="KW-0560">Oxidoreductase</keyword>
<evidence type="ECO:0000256" key="3">
    <source>
        <dbReference type="SAM" id="Phobius"/>
    </source>
</evidence>
<dbReference type="Pfam" id="PF00171">
    <property type="entry name" value="Aldedh"/>
    <property type="match status" value="1"/>
</dbReference>
<dbReference type="InterPro" id="IPR015590">
    <property type="entry name" value="Aldehyde_DH_dom"/>
</dbReference>
<dbReference type="InterPro" id="IPR016161">
    <property type="entry name" value="Ald_DH/histidinol_DH"/>
</dbReference>
<evidence type="ECO:0000259" key="4">
    <source>
        <dbReference type="Pfam" id="PF00171"/>
    </source>
</evidence>
<keyword evidence="3" id="KW-1133">Transmembrane helix</keyword>
<organism evidence="5 6">
    <name type="scientific">Rotaria sordida</name>
    <dbReference type="NCBI Taxonomy" id="392033"/>
    <lineage>
        <taxon>Eukaryota</taxon>
        <taxon>Metazoa</taxon>
        <taxon>Spiralia</taxon>
        <taxon>Gnathifera</taxon>
        <taxon>Rotifera</taxon>
        <taxon>Eurotatoria</taxon>
        <taxon>Bdelloidea</taxon>
        <taxon>Philodinida</taxon>
        <taxon>Philodinidae</taxon>
        <taxon>Rotaria</taxon>
    </lineage>
</organism>
<feature type="transmembrane region" description="Helical" evidence="3">
    <location>
        <begin position="245"/>
        <end position="263"/>
    </location>
</feature>
<accession>A0A819CFK5</accession>
<dbReference type="EMBL" id="CAJOBD010001510">
    <property type="protein sequence ID" value="CAF3806947.1"/>
    <property type="molecule type" value="Genomic_DNA"/>
</dbReference>
<dbReference type="InterPro" id="IPR016163">
    <property type="entry name" value="Ald_DH_C"/>
</dbReference>
<comment type="similarity">
    <text evidence="1">Belongs to the aldehyde dehydrogenase family.</text>
</comment>
<comment type="caution">
    <text evidence="5">The sequence shown here is derived from an EMBL/GenBank/DDBJ whole genome shotgun (WGS) entry which is preliminary data.</text>
</comment>
<dbReference type="AlphaFoldDB" id="A0A819CFK5"/>
<dbReference type="Gene3D" id="3.40.309.10">
    <property type="entry name" value="Aldehyde Dehydrogenase, Chain A, domain 2"/>
    <property type="match status" value="1"/>
</dbReference>
<dbReference type="GO" id="GO:0004029">
    <property type="term" value="F:aldehyde dehydrogenase (NAD+) activity"/>
    <property type="evidence" value="ECO:0007669"/>
    <property type="project" value="TreeGrafter"/>
</dbReference>
<dbReference type="FunFam" id="3.40.309.10:FF:000034">
    <property type="entry name" value="Aldehyde dehydrogenase, dimeric NADP-preferring"/>
    <property type="match status" value="1"/>
</dbReference>
<dbReference type="SUPFAM" id="SSF53720">
    <property type="entry name" value="ALDH-like"/>
    <property type="match status" value="1"/>
</dbReference>
<dbReference type="PANTHER" id="PTHR43570">
    <property type="entry name" value="ALDEHYDE DEHYDROGENASE"/>
    <property type="match status" value="1"/>
</dbReference>
<name>A0A819CFK5_9BILA</name>
<dbReference type="GO" id="GO:0006081">
    <property type="term" value="P:aldehyde metabolic process"/>
    <property type="evidence" value="ECO:0007669"/>
    <property type="project" value="InterPro"/>
</dbReference>
<keyword evidence="3" id="KW-0472">Membrane</keyword>
<proteinExistence type="inferred from homology"/>
<evidence type="ECO:0000313" key="6">
    <source>
        <dbReference type="Proteomes" id="UP000663836"/>
    </source>
</evidence>
<evidence type="ECO:0000256" key="1">
    <source>
        <dbReference type="ARBA" id="ARBA00009986"/>
    </source>
</evidence>
<dbReference type="GO" id="GO:0005737">
    <property type="term" value="C:cytoplasm"/>
    <property type="evidence" value="ECO:0007669"/>
    <property type="project" value="TreeGrafter"/>
</dbReference>